<keyword evidence="2" id="KW-0732">Signal</keyword>
<organism evidence="3 4">
    <name type="scientific">Agromyces rhizosphaerae</name>
    <dbReference type="NCBI Taxonomy" id="88374"/>
    <lineage>
        <taxon>Bacteria</taxon>
        <taxon>Bacillati</taxon>
        <taxon>Actinomycetota</taxon>
        <taxon>Actinomycetes</taxon>
        <taxon>Micrococcales</taxon>
        <taxon>Microbacteriaceae</taxon>
        <taxon>Agromyces</taxon>
    </lineage>
</organism>
<evidence type="ECO:0000313" key="3">
    <source>
        <dbReference type="EMBL" id="GLI27435.1"/>
    </source>
</evidence>
<proteinExistence type="predicted"/>
<reference evidence="3" key="1">
    <citation type="submission" date="2022-12" db="EMBL/GenBank/DDBJ databases">
        <title>Reference genome sequencing for broad-spectrum identification of bacterial and archaeal isolates by mass spectrometry.</title>
        <authorList>
            <person name="Sekiguchi Y."/>
            <person name="Tourlousse D.M."/>
        </authorList>
    </citation>
    <scope>NUCLEOTIDE SEQUENCE</scope>
    <source>
        <strain evidence="3">14</strain>
    </source>
</reference>
<evidence type="ECO:0000313" key="4">
    <source>
        <dbReference type="Proteomes" id="UP001144396"/>
    </source>
</evidence>
<sequence>MSGGRAVRVAGAAACLAAAVALAGCTWPEGEQADAPPPALPAVETVTGSDAVTIVDQADPVAAAAAASAAFFASSPVAVLAGEEPDDRLAAASIAVALGVPMLLTESADPAADGAASDAPTPSPTGTAVAPAPATADELARLGATHVVTVGAAPPPGVDTVIDVDQGDDAGTAAALGIALETVAAETEPLEAVAELEPGDGVLLADPAASTPPASPAPGADDAQATPTLPEVTRAPPLDTTTLVAVDEPAQLAAVANARAAGASVVFLPADDPDLLASPSVIERLAASGGPVVLAGAAFAAQQSLDWQVRSARTGVQLPGGGQQLFPEHMLVLEYGLPGEPILGILGEQGIDESIARAEDLAAAYEPLTDRTVLPGFEIITTVASGSPTDDGDFSSEPDAQSLRPWVEAAGNAGLYVVLDLQPGRDTFPAQLAQYAPLLEYPWVGLALDPEWRLEPDQRHLVNIGQVEAAEVNDVIDELARICDEHDLPPKLLILHQFRLDMILDRDDVDTTRPEVTVLLHADGQGSQPAKQATWRTLHQDAPEGVFWGWKNFIDEDAPMLTPEQTMQEVDPVPDLVSYQ</sequence>
<evidence type="ECO:0000256" key="2">
    <source>
        <dbReference type="SAM" id="SignalP"/>
    </source>
</evidence>
<gene>
    <name evidence="3" type="ORF">ARHIZOSPH14_16770</name>
</gene>
<feature type="region of interest" description="Disordered" evidence="1">
    <location>
        <begin position="110"/>
        <end position="133"/>
    </location>
</feature>
<feature type="signal peptide" evidence="2">
    <location>
        <begin position="1"/>
        <end position="23"/>
    </location>
</feature>
<protein>
    <recommendedName>
        <fullName evidence="5">Cell wall-binding repeat-containing protein</fullName>
    </recommendedName>
</protein>
<dbReference type="AlphaFoldDB" id="A0A9W6FPG6"/>
<feature type="chain" id="PRO_5040866851" description="Cell wall-binding repeat-containing protein" evidence="2">
    <location>
        <begin position="24"/>
        <end position="580"/>
    </location>
</feature>
<evidence type="ECO:0008006" key="5">
    <source>
        <dbReference type="Google" id="ProtNLM"/>
    </source>
</evidence>
<comment type="caution">
    <text evidence="3">The sequence shown here is derived from an EMBL/GenBank/DDBJ whole genome shotgun (WGS) entry which is preliminary data.</text>
</comment>
<feature type="region of interest" description="Disordered" evidence="1">
    <location>
        <begin position="205"/>
        <end position="235"/>
    </location>
</feature>
<dbReference type="EMBL" id="BSDP01000001">
    <property type="protein sequence ID" value="GLI27435.1"/>
    <property type="molecule type" value="Genomic_DNA"/>
</dbReference>
<dbReference type="Proteomes" id="UP001144396">
    <property type="component" value="Unassembled WGS sequence"/>
</dbReference>
<name>A0A9W6FPG6_9MICO</name>
<keyword evidence="4" id="KW-1185">Reference proteome</keyword>
<accession>A0A9W6FPG6</accession>
<evidence type="ECO:0000256" key="1">
    <source>
        <dbReference type="SAM" id="MobiDB-lite"/>
    </source>
</evidence>
<dbReference type="PROSITE" id="PS51257">
    <property type="entry name" value="PROKAR_LIPOPROTEIN"/>
    <property type="match status" value="1"/>
</dbReference>
<dbReference type="RefSeq" id="WP_281883981.1">
    <property type="nucleotide sequence ID" value="NZ_BSDP01000001.1"/>
</dbReference>
<feature type="compositionally biased region" description="Low complexity" evidence="1">
    <location>
        <begin position="205"/>
        <end position="225"/>
    </location>
</feature>